<keyword evidence="10" id="KW-0407">Ion channel</keyword>
<feature type="compositionally biased region" description="Polar residues" evidence="11">
    <location>
        <begin position="194"/>
        <end position="212"/>
    </location>
</feature>
<protein>
    <submittedName>
        <fullName evidence="15">Otopetrin-2</fullName>
    </submittedName>
</protein>
<feature type="transmembrane region" description="Helical" evidence="12">
    <location>
        <begin position="25"/>
        <end position="45"/>
    </location>
</feature>
<dbReference type="WBParaSite" id="MCU_005959-RA">
    <property type="protein sequence ID" value="MCU_005959-RA"/>
    <property type="gene ID" value="MCU_005959"/>
</dbReference>
<sequence length="456" mass="51733">MIMNGFRVADRFNEANNTLACHSELWVPVNVIHSIYVFWQTYFLFKYHRVVFNVQKFFIRFILSHMAVVNLGQWLSTVVQEVMVPPEEELEPKGGISATTLAPSMVTSLITHQPVFTDGNASLLQQMDTSKKNLSAFGEPKCHSQVAVFAHYLIPCGVEYSLIACAIFYKMFQRIGHVGTSSSEGGPDRDRWQIQHSSSRDGGSNNESTSCAMETRHQPKLRDSPTECHHAHKGLFVGLLLVMATLVVMALFYVLVQQRDRDYALVLYQITDLVLLSIGIVTVSVALYQLRVLHLRKLSEEDAFDDNLLLIGLLGMLFYDMFLLVPAVEAKEEHEGVGSIFVAKATLEMVQALLQVFLILEASQRQAGTVDQMVKKPGRTVVTFLLILNLAMWLVKTFELKHAESYPIYRRHYRGIAWKIITHLSLPLIIFFRFHSTVCLADIWTSAYRMHSSTDL</sequence>
<feature type="transmembrane region" description="Helical" evidence="12">
    <location>
        <begin position="416"/>
        <end position="434"/>
    </location>
</feature>
<evidence type="ECO:0000256" key="7">
    <source>
        <dbReference type="ARBA" id="ARBA00022989"/>
    </source>
</evidence>
<reference evidence="15" key="2">
    <citation type="submission" date="2019-11" db="UniProtKB">
        <authorList>
            <consortium name="WormBaseParasite"/>
        </authorList>
    </citation>
    <scope>IDENTIFICATION</scope>
</reference>
<comment type="subcellular location">
    <subcellularLocation>
        <location evidence="1">Cell membrane</location>
        <topology evidence="1">Multi-pass membrane protein</topology>
    </subcellularLocation>
</comment>
<evidence type="ECO:0000256" key="12">
    <source>
        <dbReference type="SAM" id="Phobius"/>
    </source>
</evidence>
<keyword evidence="3" id="KW-0813">Transport</keyword>
<feature type="transmembrane region" description="Helical" evidence="12">
    <location>
        <begin position="308"/>
        <end position="328"/>
    </location>
</feature>
<keyword evidence="14" id="KW-1185">Reference proteome</keyword>
<feature type="transmembrane region" description="Helical" evidence="12">
    <location>
        <begin position="380"/>
        <end position="395"/>
    </location>
</feature>
<dbReference type="PANTHER" id="PTHR21522:SF32">
    <property type="entry name" value="OTOPETRIN-2"/>
    <property type="match status" value="1"/>
</dbReference>
<feature type="transmembrane region" description="Helical" evidence="12">
    <location>
        <begin position="57"/>
        <end position="75"/>
    </location>
</feature>
<evidence type="ECO:0000313" key="14">
    <source>
        <dbReference type="Proteomes" id="UP000267029"/>
    </source>
</evidence>
<dbReference type="InterPro" id="IPR004878">
    <property type="entry name" value="Otopetrin"/>
</dbReference>
<dbReference type="OrthoDB" id="6429739at2759"/>
<evidence type="ECO:0000256" key="3">
    <source>
        <dbReference type="ARBA" id="ARBA00022448"/>
    </source>
</evidence>
<keyword evidence="9 12" id="KW-0472">Membrane</keyword>
<dbReference type="AlphaFoldDB" id="A0A0R3U412"/>
<reference evidence="13 14" key="1">
    <citation type="submission" date="2018-10" db="EMBL/GenBank/DDBJ databases">
        <authorList>
            <consortium name="Pathogen Informatics"/>
        </authorList>
    </citation>
    <scope>NUCLEOTIDE SEQUENCE [LARGE SCALE GENOMIC DNA]</scope>
</reference>
<feature type="transmembrane region" description="Helical" evidence="12">
    <location>
        <begin position="235"/>
        <end position="256"/>
    </location>
</feature>
<evidence type="ECO:0000256" key="1">
    <source>
        <dbReference type="ARBA" id="ARBA00004651"/>
    </source>
</evidence>
<keyword evidence="5 12" id="KW-0812">Transmembrane</keyword>
<evidence type="ECO:0000313" key="13">
    <source>
        <dbReference type="EMBL" id="VDD75356.1"/>
    </source>
</evidence>
<dbReference type="GO" id="GO:0005886">
    <property type="term" value="C:plasma membrane"/>
    <property type="evidence" value="ECO:0007669"/>
    <property type="project" value="UniProtKB-SubCell"/>
</dbReference>
<dbReference type="EMBL" id="UXSR01000165">
    <property type="protein sequence ID" value="VDD75356.1"/>
    <property type="molecule type" value="Genomic_DNA"/>
</dbReference>
<keyword evidence="8" id="KW-0406">Ion transport</keyword>
<keyword evidence="6" id="KW-0375">Hydrogen ion transport</keyword>
<evidence type="ECO:0000256" key="2">
    <source>
        <dbReference type="ARBA" id="ARBA00006513"/>
    </source>
</evidence>
<evidence type="ECO:0000256" key="6">
    <source>
        <dbReference type="ARBA" id="ARBA00022781"/>
    </source>
</evidence>
<feature type="transmembrane region" description="Helical" evidence="12">
    <location>
        <begin position="263"/>
        <end position="288"/>
    </location>
</feature>
<dbReference type="Pfam" id="PF03189">
    <property type="entry name" value="Otopetrin"/>
    <property type="match status" value="1"/>
</dbReference>
<evidence type="ECO:0000256" key="8">
    <source>
        <dbReference type="ARBA" id="ARBA00023065"/>
    </source>
</evidence>
<evidence type="ECO:0000256" key="9">
    <source>
        <dbReference type="ARBA" id="ARBA00023136"/>
    </source>
</evidence>
<evidence type="ECO:0000256" key="10">
    <source>
        <dbReference type="ARBA" id="ARBA00023303"/>
    </source>
</evidence>
<feature type="region of interest" description="Disordered" evidence="11">
    <location>
        <begin position="179"/>
        <end position="225"/>
    </location>
</feature>
<name>A0A0R3U412_MESCO</name>
<keyword evidence="7 12" id="KW-1133">Transmembrane helix</keyword>
<dbReference type="PANTHER" id="PTHR21522">
    <property type="entry name" value="PROTON CHANNEL OTOP"/>
    <property type="match status" value="1"/>
</dbReference>
<accession>A0A0R3U412</accession>
<gene>
    <name evidence="13" type="ORF">MCOS_LOCUS1359</name>
</gene>
<evidence type="ECO:0000256" key="4">
    <source>
        <dbReference type="ARBA" id="ARBA00022475"/>
    </source>
</evidence>
<proteinExistence type="inferred from homology"/>
<evidence type="ECO:0000256" key="11">
    <source>
        <dbReference type="SAM" id="MobiDB-lite"/>
    </source>
</evidence>
<feature type="compositionally biased region" description="Basic and acidic residues" evidence="11">
    <location>
        <begin position="214"/>
        <end position="225"/>
    </location>
</feature>
<evidence type="ECO:0000313" key="15">
    <source>
        <dbReference type="WBParaSite" id="MCU_005959-RA"/>
    </source>
</evidence>
<keyword evidence="4" id="KW-1003">Cell membrane</keyword>
<organism evidence="15">
    <name type="scientific">Mesocestoides corti</name>
    <name type="common">Flatworm</name>
    <dbReference type="NCBI Taxonomy" id="53468"/>
    <lineage>
        <taxon>Eukaryota</taxon>
        <taxon>Metazoa</taxon>
        <taxon>Spiralia</taxon>
        <taxon>Lophotrochozoa</taxon>
        <taxon>Platyhelminthes</taxon>
        <taxon>Cestoda</taxon>
        <taxon>Eucestoda</taxon>
        <taxon>Cyclophyllidea</taxon>
        <taxon>Mesocestoididae</taxon>
        <taxon>Mesocestoides</taxon>
    </lineage>
</organism>
<comment type="similarity">
    <text evidence="2">Belongs to the otopetrin family.</text>
</comment>
<dbReference type="GO" id="GO:0015252">
    <property type="term" value="F:proton channel activity"/>
    <property type="evidence" value="ECO:0007669"/>
    <property type="project" value="InterPro"/>
</dbReference>
<evidence type="ECO:0000256" key="5">
    <source>
        <dbReference type="ARBA" id="ARBA00022692"/>
    </source>
</evidence>
<dbReference type="Proteomes" id="UP000267029">
    <property type="component" value="Unassembled WGS sequence"/>
</dbReference>